<keyword evidence="5" id="KW-0067">ATP-binding</keyword>
<gene>
    <name evidence="7" type="ORF">EVOR1521_LOCUS15452</name>
</gene>
<keyword evidence="4" id="KW-0418">Kinase</keyword>
<organism evidence="7 8">
    <name type="scientific">Effrenium voratum</name>
    <dbReference type="NCBI Taxonomy" id="2562239"/>
    <lineage>
        <taxon>Eukaryota</taxon>
        <taxon>Sar</taxon>
        <taxon>Alveolata</taxon>
        <taxon>Dinophyceae</taxon>
        <taxon>Suessiales</taxon>
        <taxon>Symbiodiniaceae</taxon>
        <taxon>Effrenium</taxon>
    </lineage>
</organism>
<sequence length="321" mass="33679">PGLQTILRVQNLDLGQVNRAEAAELGVGGKGQNAAKAAKRWAAALKQPLEVSVAQFLGGFTGAEVLRMQKAEGIAEITEPGATTRQLVTLIDFPADTPRVSELIAPSAELPAAAAAALLRRAEEAAQGASGVLLMGTWPSGVDRDFYLRVARAARTAAADSAWVLLDAAKPIEDVRFLLEAGDVDIYKVNAMELCALMGANVSKEGEVSQDQVLEAMQQAFERFPGVKHLAITDGPRAAYLHSRCSQPLRFELPVVDCLNPIGAGDTVAGVLMASLCSGANMQEAMTLGLAAGCAKVQSFGQGGHFEVEKMLSIKAAIKAT</sequence>
<dbReference type="GO" id="GO:0016301">
    <property type="term" value="F:kinase activity"/>
    <property type="evidence" value="ECO:0007669"/>
    <property type="project" value="UniProtKB-KW"/>
</dbReference>
<dbReference type="Gene3D" id="3.40.1190.20">
    <property type="match status" value="1"/>
</dbReference>
<keyword evidence="8" id="KW-1185">Reference proteome</keyword>
<dbReference type="PANTHER" id="PTHR46566:SF2">
    <property type="entry name" value="ATP-DEPENDENT 6-PHOSPHOFRUCTOKINASE ISOZYME 2"/>
    <property type="match status" value="1"/>
</dbReference>
<feature type="domain" description="Carbohydrate kinase PfkB" evidence="6">
    <location>
        <begin position="9"/>
        <end position="302"/>
    </location>
</feature>
<evidence type="ECO:0000256" key="2">
    <source>
        <dbReference type="ARBA" id="ARBA00022679"/>
    </source>
</evidence>
<accession>A0AA36INF4</accession>
<dbReference type="PANTHER" id="PTHR46566">
    <property type="entry name" value="1-PHOSPHOFRUCTOKINASE-RELATED"/>
    <property type="match status" value="1"/>
</dbReference>
<comment type="similarity">
    <text evidence="1">Belongs to the carbohydrate kinase PfkB family.</text>
</comment>
<evidence type="ECO:0000259" key="6">
    <source>
        <dbReference type="Pfam" id="PF00294"/>
    </source>
</evidence>
<dbReference type="GO" id="GO:0005975">
    <property type="term" value="P:carbohydrate metabolic process"/>
    <property type="evidence" value="ECO:0007669"/>
    <property type="project" value="InterPro"/>
</dbReference>
<proteinExistence type="inferred from homology"/>
<keyword evidence="3" id="KW-0547">Nucleotide-binding</keyword>
<keyword evidence="2" id="KW-0808">Transferase</keyword>
<comment type="caution">
    <text evidence="7">The sequence shown here is derived from an EMBL/GenBank/DDBJ whole genome shotgun (WGS) entry which is preliminary data.</text>
</comment>
<evidence type="ECO:0000256" key="5">
    <source>
        <dbReference type="ARBA" id="ARBA00022840"/>
    </source>
</evidence>
<dbReference type="SUPFAM" id="SSF53613">
    <property type="entry name" value="Ribokinase-like"/>
    <property type="match status" value="1"/>
</dbReference>
<dbReference type="Proteomes" id="UP001178507">
    <property type="component" value="Unassembled WGS sequence"/>
</dbReference>
<dbReference type="GO" id="GO:0016773">
    <property type="term" value="F:phosphotransferase activity, alcohol group as acceptor"/>
    <property type="evidence" value="ECO:0007669"/>
    <property type="project" value="InterPro"/>
</dbReference>
<evidence type="ECO:0000313" key="8">
    <source>
        <dbReference type="Proteomes" id="UP001178507"/>
    </source>
</evidence>
<dbReference type="PIRSF" id="PIRSF000535">
    <property type="entry name" value="1PFK/6PFK/LacC"/>
    <property type="match status" value="1"/>
</dbReference>
<evidence type="ECO:0000256" key="1">
    <source>
        <dbReference type="ARBA" id="ARBA00010688"/>
    </source>
</evidence>
<evidence type="ECO:0000256" key="4">
    <source>
        <dbReference type="ARBA" id="ARBA00022777"/>
    </source>
</evidence>
<dbReference type="InterPro" id="IPR029056">
    <property type="entry name" value="Ribokinase-like"/>
</dbReference>
<dbReference type="EMBL" id="CAUJNA010001969">
    <property type="protein sequence ID" value="CAJ1389925.1"/>
    <property type="molecule type" value="Genomic_DNA"/>
</dbReference>
<dbReference type="Pfam" id="PF00294">
    <property type="entry name" value="PfkB"/>
    <property type="match status" value="1"/>
</dbReference>
<feature type="non-terminal residue" evidence="7">
    <location>
        <position position="1"/>
    </location>
</feature>
<name>A0AA36INF4_9DINO</name>
<dbReference type="InterPro" id="IPR011611">
    <property type="entry name" value="PfkB_dom"/>
</dbReference>
<evidence type="ECO:0000313" key="7">
    <source>
        <dbReference type="EMBL" id="CAJ1389925.1"/>
    </source>
</evidence>
<dbReference type="InterPro" id="IPR017583">
    <property type="entry name" value="Tagatose/fructose_Pkinase"/>
</dbReference>
<protein>
    <recommendedName>
        <fullName evidence="6">Carbohydrate kinase PfkB domain-containing protein</fullName>
    </recommendedName>
</protein>
<reference evidence="7" key="1">
    <citation type="submission" date="2023-08" db="EMBL/GenBank/DDBJ databases">
        <authorList>
            <person name="Chen Y."/>
            <person name="Shah S."/>
            <person name="Dougan E. K."/>
            <person name="Thang M."/>
            <person name="Chan C."/>
        </authorList>
    </citation>
    <scope>NUCLEOTIDE SEQUENCE</scope>
</reference>
<dbReference type="GO" id="GO:0005524">
    <property type="term" value="F:ATP binding"/>
    <property type="evidence" value="ECO:0007669"/>
    <property type="project" value="UniProtKB-KW"/>
</dbReference>
<evidence type="ECO:0000256" key="3">
    <source>
        <dbReference type="ARBA" id="ARBA00022741"/>
    </source>
</evidence>
<dbReference type="AlphaFoldDB" id="A0AA36INF4"/>